<feature type="domain" description="Protein NO VEIN C-terminal" evidence="1">
    <location>
        <begin position="201"/>
        <end position="294"/>
    </location>
</feature>
<protein>
    <recommendedName>
        <fullName evidence="1">Protein NO VEIN C-terminal domain-containing protein</fullName>
    </recommendedName>
</protein>
<dbReference type="EMBL" id="KF901177">
    <property type="protein sequence ID" value="AIF20842.1"/>
    <property type="molecule type" value="Genomic_DNA"/>
</dbReference>
<reference evidence="2" key="1">
    <citation type="journal article" date="2014" name="Genome Biol. Evol.">
        <title>Pangenome evidence for extensive interdomain horizontal transfer affecting lineage core and shell genes in uncultured planktonic thaumarchaeota and euryarchaeota.</title>
        <authorList>
            <person name="Deschamps P."/>
            <person name="Zivanovic Y."/>
            <person name="Moreira D."/>
            <person name="Rodriguez-Valera F."/>
            <person name="Lopez-Garcia P."/>
        </authorList>
    </citation>
    <scope>NUCLEOTIDE SEQUENCE</scope>
</reference>
<dbReference type="Pfam" id="PF13020">
    <property type="entry name" value="NOV_C"/>
    <property type="match status" value="1"/>
</dbReference>
<sequence>MSKIFEINKLLDSLDRLSRGEKVHIDNLKSNYNEKIYANETVDSFDSVLRFSTQLELIELDGSGYVHFMRDGRELLDKMTMMDNTRILDPNQKQSEFLSRIFFGIPMMIMKLAKLVDSMKIDYSKRPPTWIGKIDKNIGLDNFLIGFLEEIGTFQIDENKVECLDNFSSISAIKNRRIVSEQELEQQLEQNKEHGKLGEELTIISERNRLKKEERIDLSFDIKHLSLVDEFAGYDIMSYNNKNSKLSRHDRMIEVKATTNSKPRFFWSSNESKAAKEYGENYWIYVWTNINSELKRKLYTIQNPYKRIHVNHEWNSEVQSWKVTK</sequence>
<name>A0A075I1W1_9ARCH</name>
<accession>A0A075I1W1</accession>
<proteinExistence type="predicted"/>
<evidence type="ECO:0000259" key="1">
    <source>
        <dbReference type="Pfam" id="PF13020"/>
    </source>
</evidence>
<dbReference type="AlphaFoldDB" id="A0A075I1W1"/>
<organism evidence="2">
    <name type="scientific">uncultured marine thaumarchaeote KM3_95_D02</name>
    <dbReference type="NCBI Taxonomy" id="1456347"/>
    <lineage>
        <taxon>Archaea</taxon>
        <taxon>Nitrososphaerota</taxon>
        <taxon>environmental samples</taxon>
    </lineage>
</organism>
<evidence type="ECO:0000313" key="2">
    <source>
        <dbReference type="EMBL" id="AIF20842.1"/>
    </source>
</evidence>
<dbReference type="InterPro" id="IPR024975">
    <property type="entry name" value="NOV_C"/>
</dbReference>